<accession>A0A7S3EQK0</accession>
<evidence type="ECO:0000313" key="1">
    <source>
        <dbReference type="EMBL" id="CAE0101059.1"/>
    </source>
</evidence>
<protein>
    <submittedName>
        <fullName evidence="1">Uncharacterized protein</fullName>
    </submittedName>
</protein>
<name>A0A7S3EQK0_9EUKA</name>
<dbReference type="AlphaFoldDB" id="A0A7S3EQK0"/>
<sequence>MLVSAEGFTPRPPLDAEEQVVLVRTVGPDSKLHDLRVDVDRTSVAEFVTMVAARLGCEGQHVDLKLNGQRLIDSPHGVAGMDASEEAHEGGRVTLRDLGLRGDRCQLHDVVANVSLLIG</sequence>
<proteinExistence type="predicted"/>
<reference evidence="1" key="1">
    <citation type="submission" date="2021-01" db="EMBL/GenBank/DDBJ databases">
        <authorList>
            <person name="Corre E."/>
            <person name="Pelletier E."/>
            <person name="Niang G."/>
            <person name="Scheremetjew M."/>
            <person name="Finn R."/>
            <person name="Kale V."/>
            <person name="Holt S."/>
            <person name="Cochrane G."/>
            <person name="Meng A."/>
            <person name="Brown T."/>
            <person name="Cohen L."/>
        </authorList>
    </citation>
    <scope>NUCLEOTIDE SEQUENCE</scope>
    <source>
        <strain evidence="1">CCMP281</strain>
    </source>
</reference>
<gene>
    <name evidence="1" type="ORF">HERI1096_LOCUS2399</name>
</gene>
<organism evidence="1">
    <name type="scientific">Haptolina ericina</name>
    <dbReference type="NCBI Taxonomy" id="156174"/>
    <lineage>
        <taxon>Eukaryota</taxon>
        <taxon>Haptista</taxon>
        <taxon>Haptophyta</taxon>
        <taxon>Prymnesiophyceae</taxon>
        <taxon>Prymnesiales</taxon>
        <taxon>Prymnesiaceae</taxon>
        <taxon>Haptolina</taxon>
    </lineage>
</organism>
<dbReference type="EMBL" id="HBHX01004353">
    <property type="protein sequence ID" value="CAE0101059.1"/>
    <property type="molecule type" value="Transcribed_RNA"/>
</dbReference>